<keyword evidence="3 6" id="KW-0853">WD repeat</keyword>
<dbReference type="Gene3D" id="2.130.10.10">
    <property type="entry name" value="YVTN repeat-like/Quinoprotein amine dehydrogenase"/>
    <property type="match status" value="1"/>
</dbReference>
<keyword evidence="4" id="KW-0677">Repeat</keyword>
<dbReference type="STRING" id="60517.A0A158R776"/>
<dbReference type="EMBL" id="UYRS01018294">
    <property type="protein sequence ID" value="VDK31615.1"/>
    <property type="molecule type" value="Genomic_DNA"/>
</dbReference>
<feature type="compositionally biased region" description="Polar residues" evidence="7">
    <location>
        <begin position="530"/>
        <end position="562"/>
    </location>
</feature>
<dbReference type="InterPro" id="IPR001680">
    <property type="entry name" value="WD40_rpt"/>
</dbReference>
<evidence type="ECO:0000256" key="2">
    <source>
        <dbReference type="ARBA" id="ARBA00005969"/>
    </source>
</evidence>
<dbReference type="InterPro" id="IPR036322">
    <property type="entry name" value="WD40_repeat_dom_sf"/>
</dbReference>
<dbReference type="PANTHER" id="PTHR10814">
    <property type="entry name" value="TRANSDUCIN-LIKE ENHANCER PROTEIN"/>
    <property type="match status" value="1"/>
</dbReference>
<dbReference type="WBParaSite" id="TASK_0000330501-mRNA-1">
    <property type="protein sequence ID" value="TASK_0000330501-mRNA-1"/>
    <property type="gene ID" value="TASK_0000330501"/>
</dbReference>
<feature type="compositionally biased region" description="Basic and acidic residues" evidence="7">
    <location>
        <begin position="468"/>
        <end position="479"/>
    </location>
</feature>
<organism evidence="11">
    <name type="scientific">Taenia asiatica</name>
    <name type="common">Asian tapeworm</name>
    <dbReference type="NCBI Taxonomy" id="60517"/>
    <lineage>
        <taxon>Eukaryota</taxon>
        <taxon>Metazoa</taxon>
        <taxon>Spiralia</taxon>
        <taxon>Lophotrochozoa</taxon>
        <taxon>Platyhelminthes</taxon>
        <taxon>Cestoda</taxon>
        <taxon>Eucestoda</taxon>
        <taxon>Cyclophyllidea</taxon>
        <taxon>Taeniidae</taxon>
        <taxon>Taenia</taxon>
    </lineage>
</organism>
<accession>A0A158R776</accession>
<reference evidence="11" key="1">
    <citation type="submission" date="2016-04" db="UniProtKB">
        <authorList>
            <consortium name="WormBaseParasite"/>
        </authorList>
    </citation>
    <scope>IDENTIFICATION</scope>
</reference>
<evidence type="ECO:0000259" key="8">
    <source>
        <dbReference type="Pfam" id="PF03920"/>
    </source>
</evidence>
<dbReference type="InterPro" id="IPR015943">
    <property type="entry name" value="WD40/YVTN_repeat-like_dom_sf"/>
</dbReference>
<feature type="region of interest" description="Disordered" evidence="7">
    <location>
        <begin position="504"/>
        <end position="582"/>
    </location>
</feature>
<feature type="region of interest" description="Disordered" evidence="7">
    <location>
        <begin position="393"/>
        <end position="488"/>
    </location>
</feature>
<dbReference type="PROSITE" id="PS00678">
    <property type="entry name" value="WD_REPEATS_1"/>
    <property type="match status" value="1"/>
</dbReference>
<dbReference type="AlphaFoldDB" id="A0A158R776"/>
<dbReference type="GO" id="GO:0003714">
    <property type="term" value="F:transcription corepressor activity"/>
    <property type="evidence" value="ECO:0007669"/>
    <property type="project" value="TreeGrafter"/>
</dbReference>
<dbReference type="Pfam" id="PF00400">
    <property type="entry name" value="WD40"/>
    <property type="match status" value="4"/>
</dbReference>
<evidence type="ECO:0000313" key="11">
    <source>
        <dbReference type="WBParaSite" id="TASK_0000330501-mRNA-1"/>
    </source>
</evidence>
<evidence type="ECO:0000313" key="10">
    <source>
        <dbReference type="Proteomes" id="UP000282613"/>
    </source>
</evidence>
<feature type="domain" description="Groucho/TLE N-terminal Q-rich" evidence="8">
    <location>
        <begin position="15"/>
        <end position="123"/>
    </location>
</feature>
<dbReference type="PANTHER" id="PTHR10814:SF21">
    <property type="entry name" value="PROTEIN GROUCHO"/>
    <property type="match status" value="1"/>
</dbReference>
<dbReference type="Pfam" id="PF03920">
    <property type="entry name" value="TLE_N"/>
    <property type="match status" value="1"/>
</dbReference>
<dbReference type="PROSITE" id="PS50294">
    <property type="entry name" value="WD_REPEATS_REGION"/>
    <property type="match status" value="1"/>
</dbReference>
<dbReference type="GO" id="GO:0005634">
    <property type="term" value="C:nucleus"/>
    <property type="evidence" value="ECO:0007669"/>
    <property type="project" value="UniProtKB-SubCell"/>
</dbReference>
<dbReference type="OrthoDB" id="2624652at2759"/>
<dbReference type="PROSITE" id="PS50082">
    <property type="entry name" value="WD_REPEATS_2"/>
    <property type="match status" value="2"/>
</dbReference>
<reference evidence="9 10" key="2">
    <citation type="submission" date="2018-11" db="EMBL/GenBank/DDBJ databases">
        <authorList>
            <consortium name="Pathogen Informatics"/>
        </authorList>
    </citation>
    <scope>NUCLEOTIDE SEQUENCE [LARGE SCALE GENOMIC DNA]</scope>
</reference>
<feature type="compositionally biased region" description="Pro residues" evidence="7">
    <location>
        <begin position="616"/>
        <end position="633"/>
    </location>
</feature>
<evidence type="ECO:0000256" key="3">
    <source>
        <dbReference type="ARBA" id="ARBA00022574"/>
    </source>
</evidence>
<gene>
    <name evidence="9" type="ORF">TASK_LOCUS3306</name>
</gene>
<proteinExistence type="inferred from homology"/>
<evidence type="ECO:0000256" key="7">
    <source>
        <dbReference type="SAM" id="MobiDB-lite"/>
    </source>
</evidence>
<dbReference type="GO" id="GO:0090090">
    <property type="term" value="P:negative regulation of canonical Wnt signaling pathway"/>
    <property type="evidence" value="ECO:0007669"/>
    <property type="project" value="TreeGrafter"/>
</dbReference>
<dbReference type="InterPro" id="IPR019775">
    <property type="entry name" value="WD40_repeat_CS"/>
</dbReference>
<feature type="repeat" description="WD" evidence="6">
    <location>
        <begin position="957"/>
        <end position="988"/>
    </location>
</feature>
<evidence type="ECO:0000256" key="5">
    <source>
        <dbReference type="ARBA" id="ARBA00023242"/>
    </source>
</evidence>
<feature type="compositionally biased region" description="Pro residues" evidence="7">
    <location>
        <begin position="393"/>
        <end position="416"/>
    </location>
</feature>
<evidence type="ECO:0000313" key="9">
    <source>
        <dbReference type="EMBL" id="VDK31615.1"/>
    </source>
</evidence>
<feature type="region of interest" description="Disordered" evidence="7">
    <location>
        <begin position="610"/>
        <end position="633"/>
    </location>
</feature>
<feature type="repeat" description="WD" evidence="6">
    <location>
        <begin position="874"/>
        <end position="915"/>
    </location>
</feature>
<evidence type="ECO:0000256" key="4">
    <source>
        <dbReference type="ARBA" id="ARBA00022737"/>
    </source>
</evidence>
<dbReference type="PRINTS" id="PR01850">
    <property type="entry name" value="GROUCHOFAMLY"/>
</dbReference>
<dbReference type="SUPFAM" id="SSF50978">
    <property type="entry name" value="WD40 repeat-like"/>
    <property type="match status" value="1"/>
</dbReference>
<comment type="similarity">
    <text evidence="2">Belongs to the WD repeat Groucho/TLE family.</text>
</comment>
<feature type="compositionally biased region" description="Low complexity" evidence="7">
    <location>
        <begin position="445"/>
        <end position="456"/>
    </location>
</feature>
<evidence type="ECO:0000256" key="6">
    <source>
        <dbReference type="PROSITE-ProRule" id="PRU00221"/>
    </source>
</evidence>
<dbReference type="InterPro" id="IPR009146">
    <property type="entry name" value="Groucho_enhance"/>
</dbReference>
<dbReference type="Proteomes" id="UP000282613">
    <property type="component" value="Unassembled WGS sequence"/>
</dbReference>
<evidence type="ECO:0000256" key="1">
    <source>
        <dbReference type="ARBA" id="ARBA00004123"/>
    </source>
</evidence>
<comment type="subcellular location">
    <subcellularLocation>
        <location evidence="1">Nucleus</location>
    </subcellularLocation>
</comment>
<name>A0A158R776_TAEAS</name>
<dbReference type="GO" id="GO:0005667">
    <property type="term" value="C:transcription regulator complex"/>
    <property type="evidence" value="ECO:0007669"/>
    <property type="project" value="TreeGrafter"/>
</dbReference>
<protein>
    <submittedName>
        <fullName evidence="11">WD_REPEATS_REGION domain-containing protein</fullName>
    </submittedName>
</protein>
<sequence>MYPPRQNVGSQQNQIKFSVPDACDRIKDELSYLQQQCHTLKVECERLTQEKTELHRIYMVYYELAYGLNVEIHKQTEISKRFGAIIAQVLPYLPQEHQSQVAAAVERAKQVTLPELNNIINQRFEDIKYKVSGAGDAPVDHLEFYKQHQLLFAGANPVGGQLAAAFPPPGLPGLPQPPSSTVNGAGALNSSPASGVNSLSGTLLSLPGAPPNPFVPPITSAGGSNISTTTPNAGTFLGAPTSTSPGFPNSNLAQSQSAMAAAMAAMAAGLQTNSAAAFGFPNSQTPNSSPAGLAANSLLPNMMSPTALSALMGDKSMDEKQRTAAAAAVAAAMTAAVAQQQCGGLAGVDPTAMMATIANMSQSAPGAGFDLSHTACAAAAAAAAAAGVLPPPLPAPAPPQPPSGLPSAPAPLPEVPPTAAAVPSAPPLPSSAEPPRLHSPQALGASSPAQPARASSTLGFVDSKRRRLDNQNEEAKSDSELLNGANHINHNVKRDVVMNGTAAAMGHSPRENGGGSTSCGNDTKLERNRASTPNANYIGNSNGENRSPLSPSALNLGTPVSSTNNANTTTAGSPKPSVSVNAQLPVTSTPIGEAVPSLASVTPIPPFLAGATPTTPSLPTPMAPFPGGPPPPPGLPGLMTSTPTHPSLLSRFPGPLPPGAAAPPLPPNFLRPPGASPGSIPSIPFDGNFRTSALAVGRTPYSYVYVEGQPPAPITLPPEACSGPGIPHSTKVIQTIEHGEVVCAVMINSSTRHIYTGGKGTVKLWDLAAATAEGAPTVSKTALATMDCLQGGNYIRSIKMGQEGNLLVVGGEANVVSIWDMGGPTPRPKGEIDIGVQACYAVAVSNDSKLCYFCQSDGVISVWDLHNQSQIRRLQGHGDGASCVDLSATCAQLWTGGLDKTVRSWDIREMHHQMAQFNFNSQIFSLAKSPTEEWVAAGMESDEIELFAPSRVDRYRLRMHESCVLSLKFAHSGAWFASTGKDSWLNAWRPPWGANLFRVKESLSVLSCDISADDRHLVTGSGDRRASIYEITY</sequence>
<dbReference type="SMART" id="SM00320">
    <property type="entry name" value="WD40"/>
    <property type="match status" value="6"/>
</dbReference>
<keyword evidence="5" id="KW-0539">Nucleus</keyword>
<keyword evidence="10" id="KW-1185">Reference proteome</keyword>
<dbReference type="InterPro" id="IPR005617">
    <property type="entry name" value="Groucho/TLE_N"/>
</dbReference>